<proteinExistence type="predicted"/>
<name>A0A4P6WTM1_HYDPS</name>
<dbReference type="PANTHER" id="PTHR34301:SF8">
    <property type="entry name" value="ATPASE DOMAIN-CONTAINING PROTEIN"/>
    <property type="match status" value="1"/>
</dbReference>
<feature type="domain" description="ATPase" evidence="1">
    <location>
        <begin position="27"/>
        <end position="169"/>
    </location>
</feature>
<dbReference type="Pfam" id="PF01637">
    <property type="entry name" value="ATPase_2"/>
    <property type="match status" value="1"/>
</dbReference>
<dbReference type="PANTHER" id="PTHR34301">
    <property type="entry name" value="DNA-BINDING PROTEIN-RELATED"/>
    <property type="match status" value="1"/>
</dbReference>
<keyword evidence="3" id="KW-1185">Reference proteome</keyword>
<dbReference type="SUPFAM" id="SSF52540">
    <property type="entry name" value="P-loop containing nucleoside triphosphate hydrolases"/>
    <property type="match status" value="1"/>
</dbReference>
<dbReference type="InterPro" id="IPR027417">
    <property type="entry name" value="P-loop_NTPase"/>
</dbReference>
<evidence type="ECO:0000313" key="3">
    <source>
        <dbReference type="Proteomes" id="UP000293912"/>
    </source>
</evidence>
<dbReference type="GO" id="GO:0005524">
    <property type="term" value="F:ATP binding"/>
    <property type="evidence" value="ECO:0007669"/>
    <property type="project" value="InterPro"/>
</dbReference>
<dbReference type="RefSeq" id="WP_165961656.1">
    <property type="nucleotide sequence ID" value="NZ_CP037867.1"/>
</dbReference>
<gene>
    <name evidence="2" type="ORF">HPF_05670</name>
</gene>
<sequence>MSTDSLFHRDLYAGQMAEQLLNPGPLDESTRSGVFLSGIRRVGKTTFLRQDLIPALESRGALVIYVDLWADPAKSPSALVHEAVRQTLLQLQTPGSALLKRLRGLRLGAAGLSLDIELDRIGEPGGSTLAQAFEALVAKTKTNVVLIIDEVQQTLGTDEGQALLHALKAARDAVNAKPGTPGRFLFIGTGSHKSLLAEMTSRRAQPFAGALSASYQVLGKDFVQWQLDRLASAPGLTLPSLDAAWEGFQTLGHRPEELLKALRQLQQVGGTDPDTAWHIVCATLAGAAADADLKAFDDLGELGKAVFERIAAGGEQGISGLFGAESLTFYSERIGSAVDASQVQKVVDKMVGAQLIIRPSHGVYTIADPFVRKVWQEKQALLAPPPGPR</sequence>
<evidence type="ECO:0000259" key="1">
    <source>
        <dbReference type="Pfam" id="PF01637"/>
    </source>
</evidence>
<dbReference type="KEGG" id="hpse:HPF_05670"/>
<dbReference type="Gene3D" id="3.40.50.300">
    <property type="entry name" value="P-loop containing nucleotide triphosphate hydrolases"/>
    <property type="match status" value="1"/>
</dbReference>
<dbReference type="InterPro" id="IPR011579">
    <property type="entry name" value="ATPase_dom"/>
</dbReference>
<protein>
    <submittedName>
        <fullName evidence="2">Archaeal ATPase</fullName>
    </submittedName>
</protein>
<organism evidence="2 3">
    <name type="scientific">Hydrogenophaga pseudoflava</name>
    <name type="common">Pseudomonas carboxydoflava</name>
    <dbReference type="NCBI Taxonomy" id="47421"/>
    <lineage>
        <taxon>Bacteria</taxon>
        <taxon>Pseudomonadati</taxon>
        <taxon>Pseudomonadota</taxon>
        <taxon>Betaproteobacteria</taxon>
        <taxon>Burkholderiales</taxon>
        <taxon>Comamonadaceae</taxon>
        <taxon>Hydrogenophaga</taxon>
    </lineage>
</organism>
<dbReference type="EMBL" id="CP037867">
    <property type="protein sequence ID" value="QBM27162.1"/>
    <property type="molecule type" value="Genomic_DNA"/>
</dbReference>
<reference evidence="2 3" key="1">
    <citation type="submission" date="2019-03" db="EMBL/GenBank/DDBJ databases">
        <authorList>
            <person name="Sebastian G."/>
            <person name="Baumann P."/>
            <person name="Ruckert C."/>
            <person name="Kalinowski J."/>
            <person name="Nebel B."/>
            <person name="Takors R."/>
            <person name="Blombach B."/>
        </authorList>
    </citation>
    <scope>NUCLEOTIDE SEQUENCE [LARGE SCALE GENOMIC DNA]</scope>
    <source>
        <strain evidence="2 3">DSM 1084</strain>
    </source>
</reference>
<dbReference type="AlphaFoldDB" id="A0A4P6WTM1"/>
<dbReference type="Proteomes" id="UP000293912">
    <property type="component" value="Chromosome"/>
</dbReference>
<accession>A0A4P6WTM1</accession>
<evidence type="ECO:0000313" key="2">
    <source>
        <dbReference type="EMBL" id="QBM27162.1"/>
    </source>
</evidence>